<gene>
    <name evidence="3" type="ORF">PSYICH_LOCUS5664</name>
</gene>
<proteinExistence type="predicted"/>
<organism evidence="3 4">
    <name type="scientific">Psylliodes chrysocephalus</name>
    <dbReference type="NCBI Taxonomy" id="3402493"/>
    <lineage>
        <taxon>Eukaryota</taxon>
        <taxon>Metazoa</taxon>
        <taxon>Ecdysozoa</taxon>
        <taxon>Arthropoda</taxon>
        <taxon>Hexapoda</taxon>
        <taxon>Insecta</taxon>
        <taxon>Pterygota</taxon>
        <taxon>Neoptera</taxon>
        <taxon>Endopterygota</taxon>
        <taxon>Coleoptera</taxon>
        <taxon>Polyphaga</taxon>
        <taxon>Cucujiformia</taxon>
        <taxon>Chrysomeloidea</taxon>
        <taxon>Chrysomelidae</taxon>
        <taxon>Galerucinae</taxon>
        <taxon>Alticini</taxon>
        <taxon>Psylliodes</taxon>
    </lineage>
</organism>
<dbReference type="AlphaFoldDB" id="A0A9P0G7I2"/>
<accession>A0A9P0G7I2</accession>
<keyword evidence="4" id="KW-1185">Reference proteome</keyword>
<keyword evidence="1 2" id="KW-0193">Cuticle</keyword>
<protein>
    <submittedName>
        <fullName evidence="3">Uncharacterized protein</fullName>
    </submittedName>
</protein>
<reference evidence="3" key="1">
    <citation type="submission" date="2022-01" db="EMBL/GenBank/DDBJ databases">
        <authorList>
            <person name="King R."/>
        </authorList>
    </citation>
    <scope>NUCLEOTIDE SEQUENCE</scope>
</reference>
<dbReference type="PANTHER" id="PTHR12236">
    <property type="entry name" value="STRUCTURAL CONTITUENT OF CUTICLE"/>
    <property type="match status" value="1"/>
</dbReference>
<evidence type="ECO:0000256" key="2">
    <source>
        <dbReference type="PROSITE-ProRule" id="PRU00497"/>
    </source>
</evidence>
<evidence type="ECO:0000313" key="3">
    <source>
        <dbReference type="EMBL" id="CAH1104989.1"/>
    </source>
</evidence>
<sequence length="188" mass="21083">MCQAGYAPYYGAATSYNKGNGYYGSPVYEEDSGYDSGYAEPSYEYGKGHEPYGYPKYEFSYGVNDPHTGDHKSQHEERDGDVVKGYYTVADPDGTLRTVHYTADDHNGFNAVVQKDGVSIHPESVLQKVYLEPVDKVLVEPAYGKVIYEKPVEPAYGKVIYGKPIYEKPYGQGYEDEYLGPKYGLGYY</sequence>
<dbReference type="PRINTS" id="PR00947">
    <property type="entry name" value="CUTICLE"/>
</dbReference>
<dbReference type="EMBL" id="OV651830">
    <property type="protein sequence ID" value="CAH1104989.1"/>
    <property type="molecule type" value="Genomic_DNA"/>
</dbReference>
<dbReference type="PROSITE" id="PS51155">
    <property type="entry name" value="CHIT_BIND_RR_2"/>
    <property type="match status" value="1"/>
</dbReference>
<dbReference type="GO" id="GO:0042302">
    <property type="term" value="F:structural constituent of cuticle"/>
    <property type="evidence" value="ECO:0007669"/>
    <property type="project" value="UniProtKB-UniRule"/>
</dbReference>
<dbReference type="InterPro" id="IPR000618">
    <property type="entry name" value="Insect_cuticle"/>
</dbReference>
<evidence type="ECO:0000256" key="1">
    <source>
        <dbReference type="ARBA" id="ARBA00022460"/>
    </source>
</evidence>
<evidence type="ECO:0000313" key="4">
    <source>
        <dbReference type="Proteomes" id="UP001153636"/>
    </source>
</evidence>
<dbReference type="PROSITE" id="PS00233">
    <property type="entry name" value="CHIT_BIND_RR_1"/>
    <property type="match status" value="1"/>
</dbReference>
<dbReference type="GO" id="GO:0005615">
    <property type="term" value="C:extracellular space"/>
    <property type="evidence" value="ECO:0007669"/>
    <property type="project" value="TreeGrafter"/>
</dbReference>
<dbReference type="PANTHER" id="PTHR12236:SF75">
    <property type="entry name" value="CUTICULAR PROTEIN 62BB, ISOFORM A"/>
    <property type="match status" value="1"/>
</dbReference>
<dbReference type="Pfam" id="PF00379">
    <property type="entry name" value="Chitin_bind_4"/>
    <property type="match status" value="1"/>
</dbReference>
<dbReference type="InterPro" id="IPR031311">
    <property type="entry name" value="CHIT_BIND_RR_consensus"/>
</dbReference>
<dbReference type="InterPro" id="IPR051217">
    <property type="entry name" value="Insect_Cuticle_Struc_Prot"/>
</dbReference>
<dbReference type="Proteomes" id="UP001153636">
    <property type="component" value="Chromosome 18"/>
</dbReference>
<name>A0A9P0G7I2_9CUCU</name>
<dbReference type="GO" id="GO:0031012">
    <property type="term" value="C:extracellular matrix"/>
    <property type="evidence" value="ECO:0007669"/>
    <property type="project" value="TreeGrafter"/>
</dbReference>
<dbReference type="OrthoDB" id="7789829at2759"/>